<accession>A0A1Q9DKC8</accession>
<name>A0A1Q9DKC8_SYMMI</name>
<dbReference type="EMBL" id="LSRX01000496">
    <property type="protein sequence ID" value="OLP95635.1"/>
    <property type="molecule type" value="Genomic_DNA"/>
</dbReference>
<dbReference type="GO" id="GO:0016887">
    <property type="term" value="F:ATP hydrolysis activity"/>
    <property type="evidence" value="ECO:0007669"/>
    <property type="project" value="InterPro"/>
</dbReference>
<dbReference type="GO" id="GO:0004842">
    <property type="term" value="F:ubiquitin-protein transferase activity"/>
    <property type="evidence" value="ECO:0007669"/>
    <property type="project" value="InterPro"/>
</dbReference>
<dbReference type="OrthoDB" id="427855at2759"/>
<proteinExistence type="predicted"/>
<feature type="compositionally biased region" description="Low complexity" evidence="1">
    <location>
        <begin position="1961"/>
        <end position="1973"/>
    </location>
</feature>
<dbReference type="Proteomes" id="UP000186817">
    <property type="component" value="Unassembled WGS sequence"/>
</dbReference>
<dbReference type="PANTHER" id="PTHR22605:SF1">
    <property type="entry name" value="RZ-TYPE DOMAIN-CONTAINING PROTEIN"/>
    <property type="match status" value="1"/>
</dbReference>
<keyword evidence="3" id="KW-1185">Reference proteome</keyword>
<protein>
    <submittedName>
        <fullName evidence="2">Uncharacterized protein</fullName>
    </submittedName>
</protein>
<evidence type="ECO:0000313" key="2">
    <source>
        <dbReference type="EMBL" id="OLP95635.1"/>
    </source>
</evidence>
<evidence type="ECO:0000313" key="3">
    <source>
        <dbReference type="Proteomes" id="UP000186817"/>
    </source>
</evidence>
<evidence type="ECO:0000256" key="1">
    <source>
        <dbReference type="SAM" id="MobiDB-lite"/>
    </source>
</evidence>
<organism evidence="2 3">
    <name type="scientific">Symbiodinium microadriaticum</name>
    <name type="common">Dinoflagellate</name>
    <name type="synonym">Zooxanthella microadriatica</name>
    <dbReference type="NCBI Taxonomy" id="2951"/>
    <lineage>
        <taxon>Eukaryota</taxon>
        <taxon>Sar</taxon>
        <taxon>Alveolata</taxon>
        <taxon>Dinophyceae</taxon>
        <taxon>Suessiales</taxon>
        <taxon>Symbiodiniaceae</taxon>
        <taxon>Symbiodinium</taxon>
    </lineage>
</organism>
<feature type="region of interest" description="Disordered" evidence="1">
    <location>
        <begin position="1954"/>
        <end position="1973"/>
    </location>
</feature>
<comment type="caution">
    <text evidence="2">The sequence shown here is derived from an EMBL/GenBank/DDBJ whole genome shotgun (WGS) entry which is preliminary data.</text>
</comment>
<dbReference type="InterPro" id="IPR031248">
    <property type="entry name" value="RNF213"/>
</dbReference>
<sequence>MQIFCQAIAREFPASSSEFASAGGVERGCLDLARACIFGEREQCLTKGSPHLAPRFCIVLDDMKDDSACRILVQEEVLPEEIEVIDVQDYSNEADDFSCSECVSQMTLCMESGKPVLLRNCSSGKLLCSFYNLLNQNYRVTESAEGQQILYIMIAHGPRVHYCRVHPSFLLVLQMRKEDFLNQPAALRSRFSVVSLPLEQVLHERLGRALARDVQRKAVRTALDTILELVSKLGARSFAGLVEHTVGSLLLSMVSGLQSNKRCLHEFATLCSEGPELNASTAVQVMAVRLLQLLPPEQMVNHASKLGHADFYRNAYFLHQSHFSLVSLLATARTNAESSLPKLVLYTRSSAEIRILQQSCGKNTLWESGGSEHVIVIDAGEVSTTASLEVKLQGSCAEACAAHAVLLVVDMEHSSNERVSCLRTVVDRKARENPSTLFAVLLHYAPEQVIAGSLYPCLFLDGWDFFFIDSLGHCAAFDEECLIKEVMAASAKDVSQRELRIFSEAQSQEKYVVDFCRRVRTVPSRSLRPPAPEPRPENSTSVFSFSSLAATVGRGMGYLFNQIRTGSSDEQKVQRFYVPEATRQERTSAVTLVLHKHPQIWQHLLTTFHDSLPKPTLHGQLIHLAQQVRDGRRLMSFTDALRLQLHGEFRQHATSYLRALCANGGLRTLIADDHGVATSLLPFLPVCSQTGTASEKFVDIPSGLQSCAASPLFQYLHMSLEQMLLHAVRRIPSDQRDDPALVSRLAELARDDLRMLDLCQSAQDGLVREYAIFLLEKSCGGLAVPSEMLSLQLMWLFAPLPAESDIIHQLSCLCASHHAHSRRLGNLSTVLQLCSECPLGQDAGAALAKEAGGANGLGPRFGCSVTGVAQVEAEQSAYDLEEWRKRMEEQATQCLCKLLWTELSRISQQETGESDAVKAWTRLYALAEPHLLAARLKRGPAGGQLQVMSLFVFLLGSDASSSIPLACLCELKDAGAERDFASVLTALSDVSLEESQLASVARSLVVKILYHQGADFKAKLAPGRQEDMLASFWHGWPRGQVLLSDELAVLAISKLGLDQIAEDLVCEERPYLPPYVAQSRDNASRLADLCFAWRCDALCTTNGRSGLLMAFSSRQRLFSHDPRVVDSIELAAWEFVFTKHLARLLSEDDVQVDDLLRQDAALLREASQLFLVAHGPVFLKEVYYQRGWQYLQELLQREDVRTAIPAVPEILRLLSQSDCHAQNSTSRWSRSASWRLALPTFLFLPSNSWSTAEADYGSLSSFLQDALAKPDEDLMFKACVSLRDARGPGHVKTMLILLVYHGYYTLEANASLHMMLEWLPKLAQALDMSDEERHIFACLIDPAGYQPGYNLQNSVAQMFQLDCNDQLQVQIRHCLVNGLACCLSMQGDRRYHFWQHVVDPGSLHGTYGFGSTSNRAIGSIHYDCGCVFEFDGKLRRMEANPHWPAPAAVASYFQSYGAFCLSFAFFPDVAVSLFDRVLTPSSIHSQRETYLNAHGESQSDRTANFCYQRTATSWEFLQAHLQLAGEQVQVLMNRMFERIAAECFQSDCAFKSLYVDAGAQTDAETVFRDILSEELHKLPEKMDHLQQSNLSEVMRSVPRRATFSDLELALAELADFNVEARLLLRFCAARDDLGLMSLVPPIMRFYIWLHADFGDFICRKGRSCEEFGSLSVRQALQEYYSHRERPVGQPHGDRLCSEALQACRSFHKATNGILPVGGCDEPARLPVLDLETPVLDMLSLHGTHDGHDFLFRIMEYLLKRRQAYLDAVEIICQEPEAPPALRQALSLQGTATLQAVVATSLLDLECSMGVDRFDDLAVAACLDPLCEEKTSFDTNLLARHVLQATWTGKSRLDLASIHNGLRLKSHKTDAQQIQDCLESLADRFKQPPPCDQVVQVLDGCLRSCRHADLLGSEQAFERAALLLDDSDNLESDDLLQALESIGIQLPRALVEALQDTTRPGASSSSSSSSTTATSVPGVWKMKHLAVVWKMIRSKLSIRDFAFVQVPDALRRSRIEDTASDEIAHGMELLCPTVQDIDLALSALQSLMGRILDFKDRPIHQVAEDAACDVPLLLALPDSLVGYHYRALCLQLWEARERLSQPGEAGDSGDMPCISALWWEGPMESVQPFSEHDHAPLDRADAASSHYDDEHAGDTGMLEEVEVEQGSIAEYQPAGATSSSRSQAHNNMFTWCEEDDQALDHSEQEQAATIIARNVRSWLLLRQQCRELRALEAAAAAKLQHFWRKLKLNLEEANKLRHCAASVVQHGWRHRAERLHATKLRLSAVSVIQRRWRLRAERLHCQESTTRKLLLKSAFRHWHTFGQRGCPLRMDTSGGVRELRRSPVPAELLVQTVSTAAVQQPDTSGRLAMKWNVRYDGHSASHEREGGLTLSAKPAKLLPHAIRKFNLRPGQEEEEEDAFFLVSNDQEVEARDAPQHTDLRLVQADEVVGVEVLAVNTEEITWTKRMCKDATLLQVAALLQRDGQMNPPFVFADVETMQLLPPSQMLSDRLQQARGLHVQLYSLSSTDCWALSKEPAHYFAIGASPRQRRVAKDEIHGVRTLASKAIG</sequence>
<dbReference type="PANTHER" id="PTHR22605">
    <property type="entry name" value="RZ-TYPE DOMAIN-CONTAINING PROTEIN"/>
    <property type="match status" value="1"/>
</dbReference>
<gene>
    <name evidence="2" type="ORF">AK812_SmicGene22228</name>
</gene>
<reference evidence="2 3" key="1">
    <citation type="submission" date="2016-02" db="EMBL/GenBank/DDBJ databases">
        <title>Genome analysis of coral dinoflagellate symbionts highlights evolutionary adaptations to a symbiotic lifestyle.</title>
        <authorList>
            <person name="Aranda M."/>
            <person name="Li Y."/>
            <person name="Liew Y.J."/>
            <person name="Baumgarten S."/>
            <person name="Simakov O."/>
            <person name="Wilson M."/>
            <person name="Piel J."/>
            <person name="Ashoor H."/>
            <person name="Bougouffa S."/>
            <person name="Bajic V.B."/>
            <person name="Ryu T."/>
            <person name="Ravasi T."/>
            <person name="Bayer T."/>
            <person name="Micklem G."/>
            <person name="Kim H."/>
            <person name="Bhak J."/>
            <person name="Lajeunesse T.C."/>
            <person name="Voolstra C.R."/>
        </authorList>
    </citation>
    <scope>NUCLEOTIDE SEQUENCE [LARGE SCALE GENOMIC DNA]</scope>
    <source>
        <strain evidence="2 3">CCMP2467</strain>
    </source>
</reference>